<dbReference type="EMBL" id="GECZ01008902">
    <property type="protein sequence ID" value="JAS60867.1"/>
    <property type="molecule type" value="Transcribed_RNA"/>
</dbReference>
<sequence length="908" mass="104530">MELDHILLKVQGILKTNRNKIIEVQNVVKDDKHDCKELITLIKHVIKESNHKTQQKLYILLFLNTDLDICKKLKKNRKYVHLVGFFPLLSQYMFMKLILGLGLHKCLCESIVHFPSCLSYQVLQMTLKALHWDLFESVPLVENVLVSLFNKLTLLEEEDKYKTTLKETFQTLLLHYDPEKGGTLRMISQLNSYDMKHYAGIVVSSMLSLLERCSNIYLKKEDDTNLDDFVLYHLRIEGDIMNTVAITSNESKDITVQKCYEHLVAKCLENICSITVDLWLFWFDIPMDDIPDTEATLQRAIGEKAYTCIEVLREVQLYDIASKEVFDIITRLKSIALKPMSDEDKANSLELDQVINNITDPSKDSMKWLRILVNHTSHAVQPQSLEFLKSRVNSLHISDLKSLLKNIFDYIKISKDNTVHKDFILEIAKVLDLDHQTQLLECFIENFGLSEILKRDNFQTEFIETFNKVISIDDIEKEVYSQFLTLALQNAEEVVCKAVREGITSEVRGHLMADILGRLQAVCDTPIGPNPLLVVALERLLLDLPNLPLKDQTNYPLFVRELVMRKCLDGDKLIKGCLMSKMHLHLKSKNCVVLSACLETLSELCDINCIHNCPACLVMLMQIVETMRWSPPTFSMAIVHVCESALILLDEYITKWFHSEPEERQMRRFSMMVEKCISPMNRYHLARLIPDEKLPDEPSLQLMYRTYYGIGEWSVEQITEGERMKLVYSLCYVLPVLTCKEWQELFCVVTPKCSEFILLFHIVTDSMLLCLDSTKANPDLAVLNCLKYAVLNLTDVVKHEITRWNKSDNAYRIGVLSKISQLVSSFPLNQQEEMGLTVVKVLQQLLPEGTRRQPLTEEEIDSTTTSIIMIQAGNVRKALARDFLQMISYSDRLTHIADSIGEEFASTS</sequence>
<evidence type="ECO:0000313" key="1">
    <source>
        <dbReference type="EMBL" id="JAS60867.1"/>
    </source>
</evidence>
<organism evidence="1">
    <name type="scientific">Cuerna arida</name>
    <dbReference type="NCBI Taxonomy" id="1464854"/>
    <lineage>
        <taxon>Eukaryota</taxon>
        <taxon>Metazoa</taxon>
        <taxon>Ecdysozoa</taxon>
        <taxon>Arthropoda</taxon>
        <taxon>Hexapoda</taxon>
        <taxon>Insecta</taxon>
        <taxon>Pterygota</taxon>
        <taxon>Neoptera</taxon>
        <taxon>Paraneoptera</taxon>
        <taxon>Hemiptera</taxon>
        <taxon>Auchenorrhyncha</taxon>
        <taxon>Membracoidea</taxon>
        <taxon>Cicadellidae</taxon>
        <taxon>Cicadellinae</taxon>
        <taxon>Proconiini</taxon>
        <taxon>Cuerna</taxon>
    </lineage>
</organism>
<reference evidence="1" key="1">
    <citation type="submission" date="2015-11" db="EMBL/GenBank/DDBJ databases">
        <title>De novo transcriptome assembly of four potential Pierce s Disease insect vectors from Arizona vineyards.</title>
        <authorList>
            <person name="Tassone E.E."/>
        </authorList>
    </citation>
    <scope>NUCLEOTIDE SEQUENCE</scope>
</reference>
<name>A0A1B6GEL3_9HEMI</name>
<proteinExistence type="predicted"/>
<dbReference type="AlphaFoldDB" id="A0A1B6GEL3"/>
<gene>
    <name evidence="1" type="ORF">g.28135</name>
</gene>
<accession>A0A1B6GEL3</accession>
<protein>
    <submittedName>
        <fullName evidence="1">Uncharacterized protein</fullName>
    </submittedName>
</protein>